<feature type="binding site" evidence="8">
    <location>
        <position position="127"/>
    </location>
    <ligand>
        <name>Mg(2+)</name>
        <dbReference type="ChEBI" id="CHEBI:18420"/>
    </ligand>
</feature>
<keyword evidence="8" id="KW-0698">rRNA processing</keyword>
<accession>A0A097SS56</accession>
<dbReference type="GO" id="GO:0004525">
    <property type="term" value="F:ribonuclease III activity"/>
    <property type="evidence" value="ECO:0007669"/>
    <property type="project" value="UniProtKB-UniRule"/>
</dbReference>
<comment type="cofactor">
    <cofactor evidence="8">
        <name>Mg(2+)</name>
        <dbReference type="ChEBI" id="CHEBI:18420"/>
    </cofactor>
</comment>
<dbReference type="GO" id="GO:0008033">
    <property type="term" value="P:tRNA processing"/>
    <property type="evidence" value="ECO:0007669"/>
    <property type="project" value="UniProtKB-KW"/>
</dbReference>
<dbReference type="PROSITE" id="PS50137">
    <property type="entry name" value="DS_RBD"/>
    <property type="match status" value="1"/>
</dbReference>
<dbReference type="Proteomes" id="UP000030066">
    <property type="component" value="Chromosome"/>
</dbReference>
<protein>
    <recommendedName>
        <fullName evidence="8">Ribonuclease 3</fullName>
        <ecNumber evidence="8">3.1.26.3</ecNumber>
    </recommendedName>
    <alternativeName>
        <fullName evidence="8">Ribonuclease III</fullName>
        <shortName evidence="8">RNase III</shortName>
    </alternativeName>
</protein>
<keyword evidence="12" id="KW-1185">Reference proteome</keyword>
<evidence type="ECO:0000256" key="6">
    <source>
        <dbReference type="ARBA" id="ARBA00022801"/>
    </source>
</evidence>
<organism evidence="11 12">
    <name type="scientific">Candidatus Malacoplasma girerdii</name>
    <dbReference type="NCBI Taxonomy" id="1318617"/>
    <lineage>
        <taxon>Bacteria</taxon>
        <taxon>Bacillati</taxon>
        <taxon>Mycoplasmatota</taxon>
        <taxon>Mycoplasmoidales</taxon>
        <taxon>Mycoplasmoidaceae</taxon>
        <taxon>Malacoplasma</taxon>
    </lineage>
</organism>
<comment type="subcellular location">
    <subcellularLocation>
        <location evidence="8">Cytoplasm</location>
    </subcellularLocation>
</comment>
<gene>
    <name evidence="8 11" type="primary">rnc</name>
    <name evidence="11" type="ORF">MGM1_0320</name>
</gene>
<dbReference type="SUPFAM" id="SSF69065">
    <property type="entry name" value="RNase III domain-like"/>
    <property type="match status" value="1"/>
</dbReference>
<keyword evidence="5 8" id="KW-0255">Endonuclease</keyword>
<dbReference type="PROSITE" id="PS00517">
    <property type="entry name" value="RNASE_3_1"/>
    <property type="match status" value="1"/>
</dbReference>
<dbReference type="InterPro" id="IPR014720">
    <property type="entry name" value="dsRBD_dom"/>
</dbReference>
<feature type="active site" evidence="8">
    <location>
        <position position="127"/>
    </location>
</feature>
<feature type="domain" description="DRBM" evidence="9">
    <location>
        <begin position="164"/>
        <end position="229"/>
    </location>
</feature>
<proteinExistence type="inferred from homology"/>
<keyword evidence="8" id="KW-0460">Magnesium</keyword>
<dbReference type="GO" id="GO:0010468">
    <property type="term" value="P:regulation of gene expression"/>
    <property type="evidence" value="ECO:0007669"/>
    <property type="project" value="TreeGrafter"/>
</dbReference>
<dbReference type="PANTHER" id="PTHR11207">
    <property type="entry name" value="RIBONUCLEASE III"/>
    <property type="match status" value="1"/>
</dbReference>
<evidence type="ECO:0000256" key="8">
    <source>
        <dbReference type="HAMAP-Rule" id="MF_00104"/>
    </source>
</evidence>
<dbReference type="eggNOG" id="COG0571">
    <property type="taxonomic scope" value="Bacteria"/>
</dbReference>
<dbReference type="InterPro" id="IPR011907">
    <property type="entry name" value="RNase_III"/>
</dbReference>
<dbReference type="EMBL" id="CP007711">
    <property type="protein sequence ID" value="AIV03419.1"/>
    <property type="molecule type" value="Genomic_DNA"/>
</dbReference>
<feature type="domain" description="RNase III" evidence="10">
    <location>
        <begin position="10"/>
        <end position="138"/>
    </location>
</feature>
<dbReference type="GO" id="GO:0019843">
    <property type="term" value="F:rRNA binding"/>
    <property type="evidence" value="ECO:0007669"/>
    <property type="project" value="UniProtKB-KW"/>
</dbReference>
<evidence type="ECO:0000313" key="11">
    <source>
        <dbReference type="EMBL" id="AIV03419.1"/>
    </source>
</evidence>
<sequence length="234" mass="27043">MEINNKKTNILNLLKKINVEPKNLHLYLSAFVHNSYAYEQHLDYNYQKLEFLGDSIIMFAVAKWLYLQHEHDWTVGQMSKTRSLIVQSKATAKVAKEIGIDQCILVSKGFTKNTNLDLTKFLEDCYEALIGAIYLDHGIDIAERVINETLLKNITSESLENFTDYKTIFQELMMQYGKNEIRYKLVKNEHNNFCVELWCNNICYGKGTGAKIRDAEKLAAKEGVTKFIGKKVNR</sequence>
<evidence type="ECO:0000313" key="12">
    <source>
        <dbReference type="Proteomes" id="UP000030066"/>
    </source>
</evidence>
<keyword evidence="8" id="KW-0819">tRNA processing</keyword>
<dbReference type="HOGENOM" id="CLU_000907_1_3_14"/>
<dbReference type="NCBIfam" id="TIGR02191">
    <property type="entry name" value="RNaseIII"/>
    <property type="match status" value="1"/>
</dbReference>
<evidence type="ECO:0000259" key="10">
    <source>
        <dbReference type="PROSITE" id="PS50142"/>
    </source>
</evidence>
<dbReference type="InterPro" id="IPR000999">
    <property type="entry name" value="RNase_III_dom"/>
</dbReference>
<comment type="similarity">
    <text evidence="2">Belongs to the ribonuclease III family.</text>
</comment>
<name>A0A097SS56_9BACT</name>
<evidence type="ECO:0000256" key="3">
    <source>
        <dbReference type="ARBA" id="ARBA00022664"/>
    </source>
</evidence>
<dbReference type="HAMAP" id="MF_00104">
    <property type="entry name" value="RNase_III"/>
    <property type="match status" value="1"/>
</dbReference>
<dbReference type="GO" id="GO:0006364">
    <property type="term" value="P:rRNA processing"/>
    <property type="evidence" value="ECO:0007669"/>
    <property type="project" value="UniProtKB-UniRule"/>
</dbReference>
<evidence type="ECO:0000256" key="4">
    <source>
        <dbReference type="ARBA" id="ARBA00022722"/>
    </source>
</evidence>
<dbReference type="GO" id="GO:0006397">
    <property type="term" value="P:mRNA processing"/>
    <property type="evidence" value="ECO:0007669"/>
    <property type="project" value="UniProtKB-UniRule"/>
</dbReference>
<keyword evidence="8" id="KW-0479">Metal-binding</keyword>
<comment type="catalytic activity">
    <reaction evidence="1 8">
        <text>Endonucleolytic cleavage to 5'-phosphomonoester.</text>
        <dbReference type="EC" id="3.1.26.3"/>
    </reaction>
</comment>
<keyword evidence="6 8" id="KW-0378">Hydrolase</keyword>
<dbReference type="SMART" id="SM00535">
    <property type="entry name" value="RIBOc"/>
    <property type="match status" value="1"/>
</dbReference>
<dbReference type="KEGG" id="mgj:MGM1_0320"/>
<dbReference type="EC" id="3.1.26.3" evidence="8"/>
<comment type="subunit">
    <text evidence="8">Homodimer.</text>
</comment>
<dbReference type="STRING" id="1318617.MGM1_0320"/>
<dbReference type="InterPro" id="IPR036389">
    <property type="entry name" value="RNase_III_sf"/>
</dbReference>
<feature type="active site" evidence="8">
    <location>
        <position position="54"/>
    </location>
</feature>
<dbReference type="CDD" id="cd10845">
    <property type="entry name" value="DSRM_RNAse_III_family"/>
    <property type="match status" value="1"/>
</dbReference>
<evidence type="ECO:0000256" key="1">
    <source>
        <dbReference type="ARBA" id="ARBA00000109"/>
    </source>
</evidence>
<dbReference type="SUPFAM" id="SSF54768">
    <property type="entry name" value="dsRNA-binding domain-like"/>
    <property type="match status" value="1"/>
</dbReference>
<dbReference type="Pfam" id="PF00035">
    <property type="entry name" value="dsrm"/>
    <property type="match status" value="1"/>
</dbReference>
<dbReference type="Pfam" id="PF14622">
    <property type="entry name" value="Ribonucleas_3_3"/>
    <property type="match status" value="1"/>
</dbReference>
<dbReference type="PANTHER" id="PTHR11207:SF0">
    <property type="entry name" value="RIBONUCLEASE 3"/>
    <property type="match status" value="1"/>
</dbReference>
<dbReference type="PROSITE" id="PS50142">
    <property type="entry name" value="RNASE_3_2"/>
    <property type="match status" value="1"/>
</dbReference>
<feature type="binding site" evidence="8">
    <location>
        <position position="50"/>
    </location>
    <ligand>
        <name>Mg(2+)</name>
        <dbReference type="ChEBI" id="CHEBI:18420"/>
    </ligand>
</feature>
<keyword evidence="3 8" id="KW-0507">mRNA processing</keyword>
<keyword evidence="8" id="KW-0963">Cytoplasm</keyword>
<evidence type="ECO:0000259" key="9">
    <source>
        <dbReference type="PROSITE" id="PS50137"/>
    </source>
</evidence>
<keyword evidence="7 8" id="KW-0694">RNA-binding</keyword>
<comment type="function">
    <text evidence="8">Digests double-stranded RNA. Involved in the processing of primary rRNA transcript to yield the immediate precursors to the large and small rRNAs (23S and 16S). Processes some mRNAs, and tRNAs when they are encoded in the rRNA operon. Processes pre-crRNA and tracrRNA of type II CRISPR loci if present in the organism.</text>
</comment>
<dbReference type="Gene3D" id="3.30.160.20">
    <property type="match status" value="1"/>
</dbReference>
<evidence type="ECO:0000256" key="2">
    <source>
        <dbReference type="ARBA" id="ARBA00010183"/>
    </source>
</evidence>
<dbReference type="AlphaFoldDB" id="A0A097SS56"/>
<evidence type="ECO:0000256" key="7">
    <source>
        <dbReference type="ARBA" id="ARBA00022884"/>
    </source>
</evidence>
<evidence type="ECO:0000256" key="5">
    <source>
        <dbReference type="ARBA" id="ARBA00022759"/>
    </source>
</evidence>
<dbReference type="SMART" id="SM00358">
    <property type="entry name" value="DSRM"/>
    <property type="match status" value="1"/>
</dbReference>
<dbReference type="GO" id="GO:0046872">
    <property type="term" value="F:metal ion binding"/>
    <property type="evidence" value="ECO:0007669"/>
    <property type="project" value="UniProtKB-KW"/>
</dbReference>
<reference evidence="11 12" key="1">
    <citation type="journal article" date="2014" name="PLoS ONE">
        <title>An emerging Mycoplasma associated with trichomoniasis, vaginal infection and disease.</title>
        <authorList>
            <consortium name="Vaginal Microbiome Consortium"/>
            <person name="Fettweis J.M."/>
            <person name="Serrano M.G."/>
            <person name="Huang B."/>
            <person name="Brooks J.P."/>
            <person name="Glascock A.L."/>
            <person name="Sheth N.U."/>
            <person name="Strauss J.F.III."/>
            <person name="Jefferson K.K."/>
            <person name="Buck G.A."/>
        </authorList>
    </citation>
    <scope>NUCLEOTIDE SEQUENCE [LARGE SCALE GENOMIC DNA]</scope>
    <source>
        <strain evidence="11 12">VCU_M1</strain>
    </source>
</reference>
<keyword evidence="8" id="KW-0699">rRNA-binding</keyword>
<keyword evidence="4 8" id="KW-0540">Nuclease</keyword>
<dbReference type="GO" id="GO:0005737">
    <property type="term" value="C:cytoplasm"/>
    <property type="evidence" value="ECO:0007669"/>
    <property type="project" value="UniProtKB-SubCell"/>
</dbReference>
<feature type="binding site" evidence="8">
    <location>
        <position position="124"/>
    </location>
    <ligand>
        <name>Mg(2+)</name>
        <dbReference type="ChEBI" id="CHEBI:18420"/>
    </ligand>
</feature>
<dbReference type="GO" id="GO:0003725">
    <property type="term" value="F:double-stranded RNA binding"/>
    <property type="evidence" value="ECO:0007669"/>
    <property type="project" value="TreeGrafter"/>
</dbReference>
<dbReference type="Gene3D" id="1.10.1520.10">
    <property type="entry name" value="Ribonuclease III domain"/>
    <property type="match status" value="1"/>
</dbReference>
<dbReference type="CDD" id="cd00593">
    <property type="entry name" value="RIBOc"/>
    <property type="match status" value="1"/>
</dbReference>